<evidence type="ECO:0000256" key="3">
    <source>
        <dbReference type="ARBA" id="ARBA00022824"/>
    </source>
</evidence>
<evidence type="ECO:0000256" key="1">
    <source>
        <dbReference type="ARBA" id="ARBA00004555"/>
    </source>
</evidence>
<dbReference type="SMART" id="SM01399">
    <property type="entry name" value="Sybindin"/>
    <property type="match status" value="1"/>
</dbReference>
<dbReference type="AlphaFoldDB" id="A0A6U0AGW4"/>
<accession>A0A6U0AGW4</accession>
<evidence type="ECO:0000256" key="5">
    <source>
        <dbReference type="ARBA" id="ARBA00023034"/>
    </source>
</evidence>
<dbReference type="Pfam" id="PF04099">
    <property type="entry name" value="Sybindin"/>
    <property type="match status" value="1"/>
</dbReference>
<evidence type="ECO:0000256" key="7">
    <source>
        <dbReference type="RuleBase" id="RU366065"/>
    </source>
</evidence>
<proteinExistence type="inferred from homology"/>
<dbReference type="PANTHER" id="PTHR23249:SF15">
    <property type="entry name" value="TRAFFICKING PROTEIN PARTICLE COMPLEX SUBUNIT 4"/>
    <property type="match status" value="1"/>
</dbReference>
<comment type="subunit">
    <text evidence="7">Part of the multisubunit transport protein particle (TRAPP) complex.</text>
</comment>
<dbReference type="GO" id="GO:0005794">
    <property type="term" value="C:Golgi apparatus"/>
    <property type="evidence" value="ECO:0007669"/>
    <property type="project" value="UniProtKB-SubCell"/>
</dbReference>
<dbReference type="GO" id="GO:0006888">
    <property type="term" value="P:endoplasmic reticulum to Golgi vesicle-mediated transport"/>
    <property type="evidence" value="ECO:0007669"/>
    <property type="project" value="UniProtKB-UniRule"/>
</dbReference>
<organism evidence="8">
    <name type="scientific">Ostreococcus mediterraneus</name>
    <dbReference type="NCBI Taxonomy" id="1486918"/>
    <lineage>
        <taxon>Eukaryota</taxon>
        <taxon>Viridiplantae</taxon>
        <taxon>Chlorophyta</taxon>
        <taxon>Mamiellophyceae</taxon>
        <taxon>Mamiellales</taxon>
        <taxon>Bathycoccaceae</taxon>
        <taxon>Ostreococcus</taxon>
    </lineage>
</organism>
<dbReference type="SUPFAM" id="SSF64356">
    <property type="entry name" value="SNARE-like"/>
    <property type="match status" value="1"/>
</dbReference>
<dbReference type="Gene3D" id="3.30.450.70">
    <property type="match status" value="1"/>
</dbReference>
<keyword evidence="5 7" id="KW-0333">Golgi apparatus</keyword>
<dbReference type="InterPro" id="IPR007233">
    <property type="entry name" value="TRAPPC"/>
</dbReference>
<keyword evidence="4 7" id="KW-0931">ER-Golgi transport</keyword>
<dbReference type="GO" id="GO:0005783">
    <property type="term" value="C:endoplasmic reticulum"/>
    <property type="evidence" value="ECO:0007669"/>
    <property type="project" value="UniProtKB-SubCell"/>
</dbReference>
<evidence type="ECO:0000256" key="4">
    <source>
        <dbReference type="ARBA" id="ARBA00022892"/>
    </source>
</evidence>
<keyword evidence="2 7" id="KW-0813">Transport</keyword>
<comment type="similarity">
    <text evidence="6">Belongs to the TRAPP small subunits family. TRAPPC4 subfamily.</text>
</comment>
<evidence type="ECO:0000313" key="8">
    <source>
        <dbReference type="EMBL" id="CAD8580585.1"/>
    </source>
</evidence>
<keyword evidence="3 7" id="KW-0256">Endoplasmic reticulum</keyword>
<dbReference type="CDD" id="cd14856">
    <property type="entry name" value="TRAPPC4_synbindin"/>
    <property type="match status" value="1"/>
</dbReference>
<name>A0A6U0AGW4_9CHLO</name>
<sequence>MRATSVAKVSSIWIVNKSGGLIFQKTYDVGGESGGAGLDTNAQLRLASVWHSLHAISRKVAPVSGCTGIECLECDTFDLFCFQSSTGTKFFVTTVKGSAGSPTTHAALRRAYQAFCDYALKNPFYEVEMPVRCELFESNLGNIVRAFNERS</sequence>
<gene>
    <name evidence="8" type="ORF">OMED0929_LOCUS2880</name>
</gene>
<dbReference type="PANTHER" id="PTHR23249">
    <property type="entry name" value="TRAFFICKING PROTEIN PARTICLE COMPLEX SUBUNIT"/>
    <property type="match status" value="1"/>
</dbReference>
<evidence type="ECO:0000256" key="2">
    <source>
        <dbReference type="ARBA" id="ARBA00022448"/>
    </source>
</evidence>
<evidence type="ECO:0000256" key="6">
    <source>
        <dbReference type="ARBA" id="ARBA00038179"/>
    </source>
</evidence>
<reference evidence="8" key="1">
    <citation type="submission" date="2021-01" db="EMBL/GenBank/DDBJ databases">
        <authorList>
            <person name="Corre E."/>
            <person name="Pelletier E."/>
            <person name="Niang G."/>
            <person name="Scheremetjew M."/>
            <person name="Finn R."/>
            <person name="Kale V."/>
            <person name="Holt S."/>
            <person name="Cochrane G."/>
            <person name="Meng A."/>
            <person name="Brown T."/>
            <person name="Cohen L."/>
        </authorList>
    </citation>
    <scope>NUCLEOTIDE SEQUENCE</scope>
    <source>
        <strain evidence="8">Clade-D-RCC2572</strain>
    </source>
</reference>
<dbReference type="EMBL" id="HBEW01003479">
    <property type="protein sequence ID" value="CAD8580585.1"/>
    <property type="molecule type" value="Transcribed_RNA"/>
</dbReference>
<protein>
    <recommendedName>
        <fullName evidence="7">Trafficking protein particle complex subunit</fullName>
    </recommendedName>
</protein>
<dbReference type="GO" id="GO:0030008">
    <property type="term" value="C:TRAPP complex"/>
    <property type="evidence" value="ECO:0007669"/>
    <property type="project" value="UniProtKB-UniRule"/>
</dbReference>
<comment type="subcellular location">
    <subcellularLocation>
        <location evidence="7">Endoplasmic reticulum</location>
    </subcellularLocation>
    <subcellularLocation>
        <location evidence="7">Golgi apparatus</location>
        <location evidence="7">cis-Golgi network</location>
    </subcellularLocation>
    <subcellularLocation>
        <location evidence="1">Golgi apparatus</location>
    </subcellularLocation>
</comment>
<dbReference type="InterPro" id="IPR011012">
    <property type="entry name" value="Longin-like_dom_sf"/>
</dbReference>